<dbReference type="GO" id="GO:0000077">
    <property type="term" value="P:DNA damage checkpoint signaling"/>
    <property type="evidence" value="ECO:0007669"/>
    <property type="project" value="TreeGrafter"/>
</dbReference>
<name>A0A9Q1M9A2_9SOLA</name>
<protein>
    <submittedName>
        <fullName evidence="2">Uncharacterized protein</fullName>
    </submittedName>
</protein>
<dbReference type="OrthoDB" id="646980at2759"/>
<accession>A0A9Q1M9A2</accession>
<proteinExistence type="predicted"/>
<dbReference type="AlphaFoldDB" id="A0A9Q1M9A2"/>
<dbReference type="EMBL" id="JAJAGQ010000009">
    <property type="protein sequence ID" value="KAJ8554520.1"/>
    <property type="molecule type" value="Genomic_DNA"/>
</dbReference>
<feature type="region of interest" description="Disordered" evidence="1">
    <location>
        <begin position="1"/>
        <end position="44"/>
    </location>
</feature>
<evidence type="ECO:0000313" key="2">
    <source>
        <dbReference type="EMBL" id="KAJ8554520.1"/>
    </source>
</evidence>
<dbReference type="PANTHER" id="PTHR15321:SF3">
    <property type="entry name" value="TP53-BINDING PROTEIN 1"/>
    <property type="match status" value="1"/>
</dbReference>
<evidence type="ECO:0000256" key="1">
    <source>
        <dbReference type="SAM" id="MobiDB-lite"/>
    </source>
</evidence>
<dbReference type="GO" id="GO:0042393">
    <property type="term" value="F:histone binding"/>
    <property type="evidence" value="ECO:0007669"/>
    <property type="project" value="TreeGrafter"/>
</dbReference>
<organism evidence="2 3">
    <name type="scientific">Anisodus acutangulus</name>
    <dbReference type="NCBI Taxonomy" id="402998"/>
    <lineage>
        <taxon>Eukaryota</taxon>
        <taxon>Viridiplantae</taxon>
        <taxon>Streptophyta</taxon>
        <taxon>Embryophyta</taxon>
        <taxon>Tracheophyta</taxon>
        <taxon>Spermatophyta</taxon>
        <taxon>Magnoliopsida</taxon>
        <taxon>eudicotyledons</taxon>
        <taxon>Gunneridae</taxon>
        <taxon>Pentapetalae</taxon>
        <taxon>asterids</taxon>
        <taxon>lamiids</taxon>
        <taxon>Solanales</taxon>
        <taxon>Solanaceae</taxon>
        <taxon>Solanoideae</taxon>
        <taxon>Hyoscyameae</taxon>
        <taxon>Anisodus</taxon>
    </lineage>
</organism>
<evidence type="ECO:0000313" key="3">
    <source>
        <dbReference type="Proteomes" id="UP001152561"/>
    </source>
</evidence>
<reference evidence="3" key="1">
    <citation type="journal article" date="2023" name="Proc. Natl. Acad. Sci. U.S.A.">
        <title>Genomic and structural basis for evolution of tropane alkaloid biosynthesis.</title>
        <authorList>
            <person name="Wanga Y.-J."/>
            <person name="Taina T."/>
            <person name="Yua J.-Y."/>
            <person name="Lia J."/>
            <person name="Xua B."/>
            <person name="Chenc J."/>
            <person name="D'Auriad J.C."/>
            <person name="Huanga J.-P."/>
            <person name="Huanga S.-X."/>
        </authorList>
    </citation>
    <scope>NUCLEOTIDE SEQUENCE [LARGE SCALE GENOMIC DNA]</scope>
    <source>
        <strain evidence="3">cv. KIB-2019</strain>
    </source>
</reference>
<dbReference type="PANTHER" id="PTHR15321">
    <property type="entry name" value="TUMOR SUPPRESSOR P53-BINDING PROTEIN 1"/>
    <property type="match status" value="1"/>
</dbReference>
<feature type="compositionally biased region" description="Basic and acidic residues" evidence="1">
    <location>
        <begin position="32"/>
        <end position="44"/>
    </location>
</feature>
<comment type="caution">
    <text evidence="2">The sequence shown here is derived from an EMBL/GenBank/DDBJ whole genome shotgun (WGS) entry which is preliminary data.</text>
</comment>
<sequence>MGSLGGSAGKAKELKVDNFAASGKGSNNANKGEGHERNASLHEVNHMDDAVELSSTGYSRGETSTAGSLKESHEICNCATEEIPEIDSLSESEDLRMEDAFQDVGLSACDSGDLHFEDLSLSHVKDTFASQTQRCSGKLEKKGAVLHGIDSLQPGDGFAKLSSNDIESINVTLFLQKVNFPVLEGNSFQASIGSPTVENINIAGEGDELPKVVPRRFESRWFGGWTCLKKEVNPSDQVKCNAIKSVPEPFVGETSYFSESADIAPDESSFVAQKQDERVNVSSQLSIPSEGLRNKAKENDTALSGYCDIFKSILR</sequence>
<dbReference type="InterPro" id="IPR047252">
    <property type="entry name" value="TP53BP1-like"/>
</dbReference>
<gene>
    <name evidence="2" type="ORF">K7X08_025198</name>
</gene>
<keyword evidence="3" id="KW-1185">Reference proteome</keyword>
<dbReference type="Proteomes" id="UP001152561">
    <property type="component" value="Unassembled WGS sequence"/>
</dbReference>
<dbReference type="GO" id="GO:0045944">
    <property type="term" value="P:positive regulation of transcription by RNA polymerase II"/>
    <property type="evidence" value="ECO:0007669"/>
    <property type="project" value="TreeGrafter"/>
</dbReference>
<dbReference type="GO" id="GO:0005634">
    <property type="term" value="C:nucleus"/>
    <property type="evidence" value="ECO:0007669"/>
    <property type="project" value="TreeGrafter"/>
</dbReference>